<protein>
    <submittedName>
        <fullName evidence="3">Receptor-like protein kinase ANXUR2</fullName>
    </submittedName>
</protein>
<dbReference type="GO" id="GO:0005524">
    <property type="term" value="F:ATP binding"/>
    <property type="evidence" value="ECO:0007669"/>
    <property type="project" value="UniProtKB-UniRule"/>
</dbReference>
<dbReference type="PANTHER" id="PTHR27003:SF303">
    <property type="entry name" value="TYROSINE KINASE FAMILY PROTEIN"/>
    <property type="match status" value="1"/>
</dbReference>
<dbReference type="Gene3D" id="3.30.200.20">
    <property type="entry name" value="Phosphorylase Kinase, domain 1"/>
    <property type="match status" value="2"/>
</dbReference>
<dbReference type="STRING" id="157652.A0A371EP94"/>
<evidence type="ECO:0000313" key="3">
    <source>
        <dbReference type="EMBL" id="RDX67878.1"/>
    </source>
</evidence>
<keyword evidence="4" id="KW-1185">Reference proteome</keyword>
<sequence length="649" mass="74195">MFLKCLGNTSSSKRQYRTVIEELCHPFSLADLRKSTNNFDKKKLIGRGRFGEVYKGYLKHYVASNYIVAVKRFFVEHGKVFKNEIELLCQLRHPNCVSLIGFCIHKKEKIIVFEYTSNESLDKHLRRGELSWNKRLEICVGTARALHYLHTGAKRTIIHRNVKPRTILLDHNMQPKLAGFCISVHGSRSMSKPKPIKVDLVAGTPGYMARELFTDDVITDKCDVYSFGMVLLEVVCGRKYLKMAIETEFLEKPVEEKIDANIKGKIAPLCWQVFIDIAKRCVRYQPDERPTMGEVEVELEHALCLQEQADITNTNAHHTLSSKTIIHPGEELEYNTQDTDSEEILKKVSQIETMFLKCSGFWHSSSSQRQYPTVIQELCHEFSLADLRKSTNNFDENRVIGYGRFGKVYKGCLQHDASDYTVALKRLDVKDSRGWEQFKNEIELLCQLNHPNCVSLIGFCNHKKEKILVYEFMSKGSLHQHLRGGELSWKKRLEICIGAARGLHYLHTGAKRTIVHRNINPTNILLDNNMDPKIADFRLSVQGTRYGSKPKPIQVYLIEGTLGYMAMEYVVDGTITDKCDIFSFGMVLLEVACGRNCLIMATETQVPEKPEQAQITNSNCDYTLFTSTIIHLGVELESNTQDSDIEEVT</sequence>
<dbReference type="GO" id="GO:0004714">
    <property type="term" value="F:transmembrane receptor protein tyrosine kinase activity"/>
    <property type="evidence" value="ECO:0007669"/>
    <property type="project" value="InterPro"/>
</dbReference>
<comment type="caution">
    <text evidence="3">The sequence shown here is derived from an EMBL/GenBank/DDBJ whole genome shotgun (WGS) entry which is preliminary data.</text>
</comment>
<keyword evidence="1" id="KW-0547">Nucleotide-binding</keyword>
<dbReference type="EMBL" id="QJKJ01012793">
    <property type="protein sequence ID" value="RDX67878.1"/>
    <property type="molecule type" value="Genomic_DNA"/>
</dbReference>
<feature type="domain" description="Protein kinase" evidence="2">
    <location>
        <begin position="39"/>
        <end position="304"/>
    </location>
</feature>
<dbReference type="OrthoDB" id="1658195at2759"/>
<reference evidence="3" key="1">
    <citation type="submission" date="2018-05" db="EMBL/GenBank/DDBJ databases">
        <title>Draft genome of Mucuna pruriens seed.</title>
        <authorList>
            <person name="Nnadi N.E."/>
            <person name="Vos R."/>
            <person name="Hasami M.H."/>
            <person name="Devisetty U.K."/>
            <person name="Aguiy J.C."/>
        </authorList>
    </citation>
    <scope>NUCLEOTIDE SEQUENCE [LARGE SCALE GENOMIC DNA]</scope>
    <source>
        <strain evidence="3">JCA_2017</strain>
    </source>
</reference>
<accession>A0A371EP94</accession>
<dbReference type="Gene3D" id="1.10.510.10">
    <property type="entry name" value="Transferase(Phosphotransferase) domain 1"/>
    <property type="match status" value="2"/>
</dbReference>
<dbReference type="FunFam" id="1.10.510.10:FF:000920">
    <property type="entry name" value="Receptor-like protein kinase ANXUR2"/>
    <property type="match status" value="1"/>
</dbReference>
<dbReference type="PANTHER" id="PTHR27003">
    <property type="entry name" value="OS07G0166700 PROTEIN"/>
    <property type="match status" value="1"/>
</dbReference>
<dbReference type="FunFam" id="3.30.200.20:FF:000742">
    <property type="entry name" value="Receptor-like protein kinase ANXUR2"/>
    <property type="match status" value="2"/>
</dbReference>
<proteinExistence type="predicted"/>
<feature type="binding site" evidence="1">
    <location>
        <position position="71"/>
    </location>
    <ligand>
        <name>ATP</name>
        <dbReference type="ChEBI" id="CHEBI:30616"/>
    </ligand>
</feature>
<dbReference type="GO" id="GO:0005886">
    <property type="term" value="C:plasma membrane"/>
    <property type="evidence" value="ECO:0007669"/>
    <property type="project" value="TreeGrafter"/>
</dbReference>
<feature type="domain" description="Protein kinase" evidence="2">
    <location>
        <begin position="394"/>
        <end position="649"/>
    </location>
</feature>
<dbReference type="InterPro" id="IPR017441">
    <property type="entry name" value="Protein_kinase_ATP_BS"/>
</dbReference>
<dbReference type="Pfam" id="PF07714">
    <property type="entry name" value="PK_Tyr_Ser-Thr"/>
    <property type="match status" value="2"/>
</dbReference>
<dbReference type="PROSITE" id="PS00107">
    <property type="entry name" value="PROTEIN_KINASE_ATP"/>
    <property type="match status" value="2"/>
</dbReference>
<name>A0A371EP94_MUCPR</name>
<feature type="binding site" evidence="1">
    <location>
        <position position="425"/>
    </location>
    <ligand>
        <name>ATP</name>
        <dbReference type="ChEBI" id="CHEBI:30616"/>
    </ligand>
</feature>
<dbReference type="SUPFAM" id="SSF56112">
    <property type="entry name" value="Protein kinase-like (PK-like)"/>
    <property type="match status" value="2"/>
</dbReference>
<dbReference type="Proteomes" id="UP000257109">
    <property type="component" value="Unassembled WGS sequence"/>
</dbReference>
<dbReference type="GO" id="GO:0009506">
    <property type="term" value="C:plasmodesma"/>
    <property type="evidence" value="ECO:0007669"/>
    <property type="project" value="TreeGrafter"/>
</dbReference>
<dbReference type="PROSITE" id="PS50011">
    <property type="entry name" value="PROTEIN_KINASE_DOM"/>
    <property type="match status" value="2"/>
</dbReference>
<dbReference type="AlphaFoldDB" id="A0A371EP94"/>
<evidence type="ECO:0000256" key="1">
    <source>
        <dbReference type="PROSITE-ProRule" id="PRU10141"/>
    </source>
</evidence>
<evidence type="ECO:0000313" key="4">
    <source>
        <dbReference type="Proteomes" id="UP000257109"/>
    </source>
</evidence>
<gene>
    <name evidence="3" type="primary">ANX2</name>
    <name evidence="3" type="ORF">CR513_53193</name>
</gene>
<dbReference type="InterPro" id="IPR000719">
    <property type="entry name" value="Prot_kinase_dom"/>
</dbReference>
<dbReference type="InterPro" id="IPR011009">
    <property type="entry name" value="Kinase-like_dom_sf"/>
</dbReference>
<feature type="non-terminal residue" evidence="3">
    <location>
        <position position="649"/>
    </location>
</feature>
<keyword evidence="1" id="KW-0067">ATP-binding</keyword>
<dbReference type="InterPro" id="IPR001245">
    <property type="entry name" value="Ser-Thr/Tyr_kinase_cat_dom"/>
</dbReference>
<evidence type="ECO:0000259" key="2">
    <source>
        <dbReference type="PROSITE" id="PS50011"/>
    </source>
</evidence>
<dbReference type="InterPro" id="IPR045272">
    <property type="entry name" value="ANXUR1/2-like"/>
</dbReference>
<feature type="non-terminal residue" evidence="3">
    <location>
        <position position="1"/>
    </location>
</feature>
<organism evidence="3 4">
    <name type="scientific">Mucuna pruriens</name>
    <name type="common">Velvet bean</name>
    <name type="synonym">Dolichos pruriens</name>
    <dbReference type="NCBI Taxonomy" id="157652"/>
    <lineage>
        <taxon>Eukaryota</taxon>
        <taxon>Viridiplantae</taxon>
        <taxon>Streptophyta</taxon>
        <taxon>Embryophyta</taxon>
        <taxon>Tracheophyta</taxon>
        <taxon>Spermatophyta</taxon>
        <taxon>Magnoliopsida</taxon>
        <taxon>eudicotyledons</taxon>
        <taxon>Gunneridae</taxon>
        <taxon>Pentapetalae</taxon>
        <taxon>rosids</taxon>
        <taxon>fabids</taxon>
        <taxon>Fabales</taxon>
        <taxon>Fabaceae</taxon>
        <taxon>Papilionoideae</taxon>
        <taxon>50 kb inversion clade</taxon>
        <taxon>NPAAA clade</taxon>
        <taxon>indigoferoid/millettioid clade</taxon>
        <taxon>Phaseoleae</taxon>
        <taxon>Mucuna</taxon>
    </lineage>
</organism>